<dbReference type="InterPro" id="IPR001917">
    <property type="entry name" value="Aminotrans_II_pyridoxalP_BS"/>
</dbReference>
<protein>
    <recommendedName>
        <fullName evidence="8">2-amino-3-ketobutyrate coenzyme A ligase, mitochondrial</fullName>
        <ecNumber evidence="7">2.3.1.29</ecNumber>
    </recommendedName>
    <alternativeName>
        <fullName evidence="9">Aminoacetone synthase</fullName>
    </alternativeName>
    <alternativeName>
        <fullName evidence="10">Glycine acetyltransferase</fullName>
    </alternativeName>
</protein>
<dbReference type="InterPro" id="IPR011282">
    <property type="entry name" value="2am3keto_CoA_ligase"/>
</dbReference>
<dbReference type="FunFam" id="3.40.640.10:FF:000006">
    <property type="entry name" value="5-aminolevulinate synthase, mitochondrial"/>
    <property type="match status" value="1"/>
</dbReference>
<evidence type="ECO:0000256" key="7">
    <source>
        <dbReference type="ARBA" id="ARBA00067076"/>
    </source>
</evidence>
<dbReference type="NCBIfam" id="NF005394">
    <property type="entry name" value="PRK06939.1"/>
    <property type="match status" value="1"/>
</dbReference>
<dbReference type="OrthoDB" id="10263824at2759"/>
<dbReference type="GO" id="GO:0008890">
    <property type="term" value="F:glycine C-acetyltransferase activity"/>
    <property type="evidence" value="ECO:0007669"/>
    <property type="project" value="UniProtKB-EC"/>
</dbReference>
<evidence type="ECO:0000256" key="4">
    <source>
        <dbReference type="ARBA" id="ARBA00022898"/>
    </source>
</evidence>
<dbReference type="GO" id="GO:0030170">
    <property type="term" value="F:pyridoxal phosphate binding"/>
    <property type="evidence" value="ECO:0007669"/>
    <property type="project" value="InterPro"/>
</dbReference>
<gene>
    <name evidence="12" type="primary">106095357</name>
</gene>
<feature type="domain" description="Aminotransferase class I/classII large" evidence="11">
    <location>
        <begin position="73"/>
        <end position="414"/>
    </location>
</feature>
<name>A0A1I8PBW2_STOCA</name>
<dbReference type="GO" id="GO:0005739">
    <property type="term" value="C:mitochondrion"/>
    <property type="evidence" value="ECO:0007669"/>
    <property type="project" value="TreeGrafter"/>
</dbReference>
<evidence type="ECO:0000256" key="5">
    <source>
        <dbReference type="ARBA" id="ARBA00023315"/>
    </source>
</evidence>
<dbReference type="EnsemblMetazoa" id="SCAU006638-RA">
    <property type="protein sequence ID" value="SCAU006638-PA"/>
    <property type="gene ID" value="SCAU006638"/>
</dbReference>
<reference evidence="12" key="1">
    <citation type="submission" date="2020-05" db="UniProtKB">
        <authorList>
            <consortium name="EnsemblMetazoa"/>
        </authorList>
    </citation>
    <scope>IDENTIFICATION</scope>
    <source>
        <strain evidence="12">USDA</strain>
    </source>
</reference>
<dbReference type="Proteomes" id="UP000095300">
    <property type="component" value="Unassembled WGS sequence"/>
</dbReference>
<sequence length="425" mass="46476">MPNFSKLAQLRGFEINLLKGSVRRYSSSPANAQFREIISDQIKSIKEAGTFKSERVITSSQSTQITVEGSNKQILNFCANNYLGLANNPEVVNYSKDVLANYGAGLSSVRFICGTQDIHKKLENKIAQFHGREDTILYASCFDANAGLFEAIMTPEDAVFSDELNHASIIDGIRLCKAHKNRYKHRDLNDLENQLKSSTARMKLIVTDGVFSMDGNIAPLKQIVALAKKYNALTFIDECHATGFLGKTGRGTEEYCDVMGSVDIINSTLGKALGGAAGGYTTGPKELITFLRQKSRPYLFSNTLPPAVVATGTKVLDMLLTSSELTEKVQTNTKHFREAMTKAGFTISGENHPICPVMLGDARLASTFADEMLKRGIYVIGFSYPVVPKGKARIRVQISAAHSKADIDHAISAFIEVGKSLKVVQ</sequence>
<evidence type="ECO:0000256" key="9">
    <source>
        <dbReference type="ARBA" id="ARBA00075633"/>
    </source>
</evidence>
<dbReference type="GO" id="GO:0006567">
    <property type="term" value="P:L-threonine catabolic process"/>
    <property type="evidence" value="ECO:0007669"/>
    <property type="project" value="InterPro"/>
</dbReference>
<dbReference type="InterPro" id="IPR050087">
    <property type="entry name" value="AON_synthase_class-II"/>
</dbReference>
<dbReference type="EC" id="2.3.1.29" evidence="7"/>
<dbReference type="STRING" id="35570.A0A1I8PBW2"/>
<evidence type="ECO:0000259" key="11">
    <source>
        <dbReference type="Pfam" id="PF00155"/>
    </source>
</evidence>
<dbReference type="FunFam" id="3.90.1150.10:FF:000004">
    <property type="entry name" value="2-amino-3-ketobutyrate coenzyme A ligase"/>
    <property type="match status" value="1"/>
</dbReference>
<evidence type="ECO:0000256" key="10">
    <source>
        <dbReference type="ARBA" id="ARBA00078624"/>
    </source>
</evidence>
<comment type="catalytic activity">
    <reaction evidence="6">
        <text>glycine + acetyl-CoA = (2S)-2-amino-3-oxobutanoate + CoA</text>
        <dbReference type="Rhea" id="RHEA:20736"/>
        <dbReference type="ChEBI" id="CHEBI:57287"/>
        <dbReference type="ChEBI" id="CHEBI:57288"/>
        <dbReference type="ChEBI" id="CHEBI:57305"/>
        <dbReference type="ChEBI" id="CHEBI:78948"/>
        <dbReference type="EC" id="2.3.1.29"/>
    </reaction>
    <physiologicalReaction direction="right-to-left" evidence="6">
        <dbReference type="Rhea" id="RHEA:20738"/>
    </physiologicalReaction>
</comment>
<dbReference type="InterPro" id="IPR015424">
    <property type="entry name" value="PyrdxlP-dep_Trfase"/>
</dbReference>
<accession>A0A1I8PBW2</accession>
<keyword evidence="4" id="KW-0663">Pyridoxal phosphate</keyword>
<dbReference type="InterPro" id="IPR015421">
    <property type="entry name" value="PyrdxlP-dep_Trfase_major"/>
</dbReference>
<evidence type="ECO:0000313" key="13">
    <source>
        <dbReference type="Proteomes" id="UP000095300"/>
    </source>
</evidence>
<dbReference type="Gene3D" id="3.90.1150.10">
    <property type="entry name" value="Aspartate Aminotransferase, domain 1"/>
    <property type="match status" value="1"/>
</dbReference>
<dbReference type="AlphaFoldDB" id="A0A1I8PBW2"/>
<evidence type="ECO:0000313" key="12">
    <source>
        <dbReference type="EnsemblMetazoa" id="SCAU006638-PA"/>
    </source>
</evidence>
<dbReference type="InterPro" id="IPR015422">
    <property type="entry name" value="PyrdxlP-dep_Trfase_small"/>
</dbReference>
<evidence type="ECO:0000256" key="8">
    <source>
        <dbReference type="ARBA" id="ARBA00069660"/>
    </source>
</evidence>
<dbReference type="Gene3D" id="3.40.640.10">
    <property type="entry name" value="Type I PLP-dependent aspartate aminotransferase-like (Major domain)"/>
    <property type="match status" value="1"/>
</dbReference>
<dbReference type="InterPro" id="IPR004839">
    <property type="entry name" value="Aminotransferase_I/II_large"/>
</dbReference>
<evidence type="ECO:0000256" key="3">
    <source>
        <dbReference type="ARBA" id="ARBA00022679"/>
    </source>
</evidence>
<dbReference type="PANTHER" id="PTHR13693:SF102">
    <property type="entry name" value="2-AMINO-3-KETOBUTYRATE COENZYME A LIGASE, MITOCHONDRIAL"/>
    <property type="match status" value="1"/>
</dbReference>
<keyword evidence="3" id="KW-0808">Transferase</keyword>
<dbReference type="HAMAP" id="MF_00985">
    <property type="entry name" value="2am3keto_CoA_ligase"/>
    <property type="match status" value="1"/>
</dbReference>
<dbReference type="Pfam" id="PF00155">
    <property type="entry name" value="Aminotran_1_2"/>
    <property type="match status" value="1"/>
</dbReference>
<dbReference type="PANTHER" id="PTHR13693">
    <property type="entry name" value="CLASS II AMINOTRANSFERASE/8-AMINO-7-OXONONANOATE SYNTHASE"/>
    <property type="match status" value="1"/>
</dbReference>
<dbReference type="CDD" id="cd06454">
    <property type="entry name" value="KBL_like"/>
    <property type="match status" value="1"/>
</dbReference>
<evidence type="ECO:0000256" key="2">
    <source>
        <dbReference type="ARBA" id="ARBA00008392"/>
    </source>
</evidence>
<comment type="similarity">
    <text evidence="2">Belongs to the class-II pyridoxal-phosphate-dependent aminotransferase family.</text>
</comment>
<dbReference type="PROSITE" id="PS00599">
    <property type="entry name" value="AA_TRANSFER_CLASS_2"/>
    <property type="match status" value="1"/>
</dbReference>
<evidence type="ECO:0000256" key="1">
    <source>
        <dbReference type="ARBA" id="ARBA00001933"/>
    </source>
</evidence>
<comment type="cofactor">
    <cofactor evidence="1">
        <name>pyridoxal 5'-phosphate</name>
        <dbReference type="ChEBI" id="CHEBI:597326"/>
    </cofactor>
</comment>
<keyword evidence="13" id="KW-1185">Reference proteome</keyword>
<dbReference type="SUPFAM" id="SSF53383">
    <property type="entry name" value="PLP-dependent transferases"/>
    <property type="match status" value="1"/>
</dbReference>
<organism evidence="12 13">
    <name type="scientific">Stomoxys calcitrans</name>
    <name type="common">Stable fly</name>
    <name type="synonym">Conops calcitrans</name>
    <dbReference type="NCBI Taxonomy" id="35570"/>
    <lineage>
        <taxon>Eukaryota</taxon>
        <taxon>Metazoa</taxon>
        <taxon>Ecdysozoa</taxon>
        <taxon>Arthropoda</taxon>
        <taxon>Hexapoda</taxon>
        <taxon>Insecta</taxon>
        <taxon>Pterygota</taxon>
        <taxon>Neoptera</taxon>
        <taxon>Endopterygota</taxon>
        <taxon>Diptera</taxon>
        <taxon>Brachycera</taxon>
        <taxon>Muscomorpha</taxon>
        <taxon>Muscoidea</taxon>
        <taxon>Muscidae</taxon>
        <taxon>Stomoxys</taxon>
    </lineage>
</organism>
<keyword evidence="5" id="KW-0012">Acyltransferase</keyword>
<dbReference type="NCBIfam" id="TIGR01822">
    <property type="entry name" value="2am3keto_CoA"/>
    <property type="match status" value="1"/>
</dbReference>
<proteinExistence type="inferred from homology"/>
<dbReference type="VEuPathDB" id="VectorBase:SCAU006638"/>
<evidence type="ECO:0000256" key="6">
    <source>
        <dbReference type="ARBA" id="ARBA00052559"/>
    </source>
</evidence>